<dbReference type="Proteomes" id="UP000645676">
    <property type="component" value="Unassembled WGS sequence"/>
</dbReference>
<evidence type="ECO:0000259" key="1">
    <source>
        <dbReference type="SMART" id="SM00849"/>
    </source>
</evidence>
<keyword evidence="2" id="KW-0378">Hydrolase</keyword>
<dbReference type="PANTHER" id="PTHR13754:SF18">
    <property type="entry name" value="7,8-DIHYDROPTERIN-6-METHYL-4-(BETA-D-RIBOFURANOSYL)-AMINOBENZENE-5'-PHOSPHATE SYNTHASE"/>
    <property type="match status" value="1"/>
</dbReference>
<proteinExistence type="predicted"/>
<accession>A0A832WIM7</accession>
<dbReference type="CDD" id="cd07713">
    <property type="entry name" value="DHPS-like_MBL-fold"/>
    <property type="match status" value="1"/>
</dbReference>
<sequence length="294" mass="33076">MLMNIGKVDNIKIYTLAEDYAGYNSPFWSQHGLSFLIEVESNGIKKRILFDTATYAEPILFNMKLLNINPKSIDMIILSHNHFDHTGGLFGIMKEINKEIPIFAHPNIFKVSFATEPEFMLAGTLNKTLKEDIEKLGGRWVLSRDPIRLMPGIFTLGEIEDEEKINFEKKPTIGLYKLENGRVVLDNVEDEIGLAIVTEKGLIIVSGCSHPGIVSMVKKSIKISGINKVYAVIGGFHLIDADNERIVSTIKALKKLGVKKICTGHCTGFKAENMFMEEFKEDFERLHAGKIIKF</sequence>
<dbReference type="GO" id="GO:0016787">
    <property type="term" value="F:hydrolase activity"/>
    <property type="evidence" value="ECO:0007669"/>
    <property type="project" value="UniProtKB-KW"/>
</dbReference>
<dbReference type="Pfam" id="PF00753">
    <property type="entry name" value="Lactamase_B"/>
    <property type="match status" value="1"/>
</dbReference>
<dbReference type="EMBL" id="DUJR01000014">
    <property type="protein sequence ID" value="HII59524.1"/>
    <property type="molecule type" value="Genomic_DNA"/>
</dbReference>
<comment type="caution">
    <text evidence="2">The sequence shown here is derived from an EMBL/GenBank/DDBJ whole genome shotgun (WGS) entry which is preliminary data.</text>
</comment>
<evidence type="ECO:0000313" key="3">
    <source>
        <dbReference type="Proteomes" id="UP000645676"/>
    </source>
</evidence>
<name>A0A832WIM7_9EURY</name>
<dbReference type="InterPro" id="IPR001279">
    <property type="entry name" value="Metallo-B-lactamas"/>
</dbReference>
<protein>
    <submittedName>
        <fullName evidence="2">MBL fold metallo-hydrolase</fullName>
    </submittedName>
</protein>
<gene>
    <name evidence="2" type="ORF">HA335_02915</name>
</gene>
<dbReference type="InterPro" id="IPR041712">
    <property type="entry name" value="DHPS-like_MBL-fold"/>
</dbReference>
<evidence type="ECO:0000313" key="2">
    <source>
        <dbReference type="EMBL" id="HII59524.1"/>
    </source>
</evidence>
<dbReference type="InterPro" id="IPR036866">
    <property type="entry name" value="RibonucZ/Hydroxyglut_hydro"/>
</dbReference>
<dbReference type="RefSeq" id="WP_010869799.1">
    <property type="nucleotide sequence ID" value="NC_000909.1"/>
</dbReference>
<dbReference type="SMART" id="SM00849">
    <property type="entry name" value="Lactamase_B"/>
    <property type="match status" value="1"/>
</dbReference>
<dbReference type="OMA" id="CSGWRAK"/>
<dbReference type="PANTHER" id="PTHR13754">
    <property type="entry name" value="METALLO-BETA-LACTAMASE SUPERFAMILY PROTEIN"/>
    <property type="match status" value="1"/>
</dbReference>
<dbReference type="InterPro" id="IPR052926">
    <property type="entry name" value="Metallo-beta-lactamase_dom"/>
</dbReference>
<dbReference type="SUPFAM" id="SSF56281">
    <property type="entry name" value="Metallo-hydrolase/oxidoreductase"/>
    <property type="match status" value="1"/>
</dbReference>
<organism evidence="2 3">
    <name type="scientific">Methanocaldococcus jannaschii</name>
    <dbReference type="NCBI Taxonomy" id="2190"/>
    <lineage>
        <taxon>Archaea</taxon>
        <taxon>Methanobacteriati</taxon>
        <taxon>Methanobacteriota</taxon>
        <taxon>Methanomada group</taxon>
        <taxon>Methanococci</taxon>
        <taxon>Methanococcales</taxon>
        <taxon>Methanocaldococcaceae</taxon>
        <taxon>Methanocaldococcus</taxon>
    </lineage>
</organism>
<dbReference type="AlphaFoldDB" id="A0A832WIM7"/>
<feature type="domain" description="Metallo-beta-lactamase" evidence="1">
    <location>
        <begin position="31"/>
        <end position="265"/>
    </location>
</feature>
<dbReference type="Gene3D" id="3.60.15.10">
    <property type="entry name" value="Ribonuclease Z/Hydroxyacylglutathione hydrolase-like"/>
    <property type="match status" value="1"/>
</dbReference>
<dbReference type="SMR" id="A0A832WIM7"/>
<dbReference type="GO" id="GO:0016740">
    <property type="term" value="F:transferase activity"/>
    <property type="evidence" value="ECO:0007669"/>
    <property type="project" value="TreeGrafter"/>
</dbReference>
<reference evidence="2" key="1">
    <citation type="journal article" date="2020" name="bioRxiv">
        <title>A rank-normalized archaeal taxonomy based on genome phylogeny resolves widespread incomplete and uneven classifications.</title>
        <authorList>
            <person name="Rinke C."/>
            <person name="Chuvochina M."/>
            <person name="Mussig A.J."/>
            <person name="Chaumeil P.-A."/>
            <person name="Waite D.W."/>
            <person name="Whitman W.B."/>
            <person name="Parks D.H."/>
            <person name="Hugenholtz P."/>
        </authorList>
    </citation>
    <scope>NUCLEOTIDE SEQUENCE</scope>
    <source>
        <strain evidence="2">UBA8849</strain>
    </source>
</reference>